<sequence length="157" mass="18219">MSIHRYPPRSLSTDYYRASGGIAVTLLPLLVIRPDWPVALIFLLVAALCGYFFYRTMERHRLVIGLDDEGIFARGFNAVEIRWTDMSRFHLNYYTLRRDRTGGWMELVVRAGDKTIKIDSRLEDFVTVVRRAHSAARQNRLPMTPITQANLMALRIF</sequence>
<evidence type="ECO:0000313" key="2">
    <source>
        <dbReference type="EMBL" id="MFD2264233.1"/>
    </source>
</evidence>
<name>A0ABW5DSV2_9PROT</name>
<gene>
    <name evidence="2" type="ORF">ACFSM5_15125</name>
</gene>
<dbReference type="Proteomes" id="UP001597295">
    <property type="component" value="Unassembled WGS sequence"/>
</dbReference>
<feature type="transmembrane region" description="Helical" evidence="1">
    <location>
        <begin position="15"/>
        <end position="32"/>
    </location>
</feature>
<comment type="caution">
    <text evidence="2">The sequence shown here is derived from an EMBL/GenBank/DDBJ whole genome shotgun (WGS) entry which is preliminary data.</text>
</comment>
<dbReference type="EMBL" id="JBHUIP010000012">
    <property type="protein sequence ID" value="MFD2264233.1"/>
    <property type="molecule type" value="Genomic_DNA"/>
</dbReference>
<feature type="transmembrane region" description="Helical" evidence="1">
    <location>
        <begin position="38"/>
        <end position="54"/>
    </location>
</feature>
<proteinExistence type="predicted"/>
<evidence type="ECO:0000256" key="1">
    <source>
        <dbReference type="SAM" id="Phobius"/>
    </source>
</evidence>
<organism evidence="2 3">
    <name type="scientific">Lacibacterium aquatile</name>
    <dbReference type="NCBI Taxonomy" id="1168082"/>
    <lineage>
        <taxon>Bacteria</taxon>
        <taxon>Pseudomonadati</taxon>
        <taxon>Pseudomonadota</taxon>
        <taxon>Alphaproteobacteria</taxon>
        <taxon>Rhodospirillales</taxon>
        <taxon>Rhodospirillaceae</taxon>
    </lineage>
</organism>
<evidence type="ECO:0008006" key="4">
    <source>
        <dbReference type="Google" id="ProtNLM"/>
    </source>
</evidence>
<keyword evidence="3" id="KW-1185">Reference proteome</keyword>
<dbReference type="RefSeq" id="WP_379877289.1">
    <property type="nucleotide sequence ID" value="NZ_JBHUIP010000012.1"/>
</dbReference>
<reference evidence="3" key="1">
    <citation type="journal article" date="2019" name="Int. J. Syst. Evol. Microbiol.">
        <title>The Global Catalogue of Microorganisms (GCM) 10K type strain sequencing project: providing services to taxonomists for standard genome sequencing and annotation.</title>
        <authorList>
            <consortium name="The Broad Institute Genomics Platform"/>
            <consortium name="The Broad Institute Genome Sequencing Center for Infectious Disease"/>
            <person name="Wu L."/>
            <person name="Ma J."/>
        </authorList>
    </citation>
    <scope>NUCLEOTIDE SEQUENCE [LARGE SCALE GENOMIC DNA]</scope>
    <source>
        <strain evidence="3">CGMCC 1.19062</strain>
    </source>
</reference>
<evidence type="ECO:0000313" key="3">
    <source>
        <dbReference type="Proteomes" id="UP001597295"/>
    </source>
</evidence>
<keyword evidence="1" id="KW-0812">Transmembrane</keyword>
<keyword evidence="1" id="KW-1133">Transmembrane helix</keyword>
<protein>
    <recommendedName>
        <fullName evidence="4">PH domain-containing protein</fullName>
    </recommendedName>
</protein>
<keyword evidence="1" id="KW-0472">Membrane</keyword>
<accession>A0ABW5DSV2</accession>